<reference evidence="5 6" key="1">
    <citation type="submission" date="2011-12" db="EMBL/GenBank/DDBJ databases">
        <title>Whole genome shotgun sequence of Arthrobacter globiformis NBRC 12137.</title>
        <authorList>
            <person name="Miyazawa S."/>
            <person name="Hosoyama A."/>
            <person name="Tsuchikane K."/>
            <person name="Katsumata H."/>
            <person name="Yamazaki S."/>
            <person name="Fujita N."/>
        </authorList>
    </citation>
    <scope>NUCLEOTIDE SEQUENCE [LARGE SCALE GENOMIC DNA]</scope>
    <source>
        <strain evidence="5 6">NBRC 12137</strain>
    </source>
</reference>
<dbReference type="InterPro" id="IPR006311">
    <property type="entry name" value="TAT_signal"/>
</dbReference>
<dbReference type="PROSITE" id="PS51318">
    <property type="entry name" value="TAT"/>
    <property type="match status" value="1"/>
</dbReference>
<evidence type="ECO:0000256" key="3">
    <source>
        <dbReference type="SAM" id="SignalP"/>
    </source>
</evidence>
<dbReference type="InterPro" id="IPR038507">
    <property type="entry name" value="YcnI-like_sf"/>
</dbReference>
<accession>H0QQ90</accession>
<keyword evidence="2" id="KW-0812">Transmembrane</keyword>
<dbReference type="Proteomes" id="UP000003828">
    <property type="component" value="Unassembled WGS sequence"/>
</dbReference>
<keyword evidence="3" id="KW-0732">Signal</keyword>
<dbReference type="Gene3D" id="2.60.40.2230">
    <property type="entry name" value="Uncharacterised protein YcnI-like PF07987, DUF1775"/>
    <property type="match status" value="1"/>
</dbReference>
<protein>
    <recommendedName>
        <fullName evidence="4">YncI copper-binding domain-containing protein</fullName>
    </recommendedName>
</protein>
<dbReference type="EMBL" id="BAEG01000080">
    <property type="protein sequence ID" value="GAB14991.1"/>
    <property type="molecule type" value="Genomic_DNA"/>
</dbReference>
<keyword evidence="6" id="KW-1185">Reference proteome</keyword>
<dbReference type="OrthoDB" id="9810871at2"/>
<dbReference type="InterPro" id="IPR012533">
    <property type="entry name" value="YcnI-copper_dom"/>
</dbReference>
<dbReference type="RefSeq" id="WP_003804068.1">
    <property type="nucleotide sequence ID" value="NZ_BAEG01000080.1"/>
</dbReference>
<dbReference type="eggNOG" id="COG4549">
    <property type="taxonomic scope" value="Bacteria"/>
</dbReference>
<feature type="region of interest" description="Disordered" evidence="1">
    <location>
        <begin position="167"/>
        <end position="188"/>
    </location>
</feature>
<dbReference type="STRING" id="1077972.ARGLB_080_00550"/>
<dbReference type="Pfam" id="PF07987">
    <property type="entry name" value="DUF1775"/>
    <property type="match status" value="1"/>
</dbReference>
<dbReference type="AlphaFoldDB" id="H0QQ90"/>
<name>H0QQ90_ARTG1</name>
<gene>
    <name evidence="5" type="ORF">ARGLB_080_00550</name>
</gene>
<feature type="domain" description="YncI copper-binding" evidence="4">
    <location>
        <begin position="32"/>
        <end position="178"/>
    </location>
</feature>
<feature type="chain" id="PRO_5039360727" description="YncI copper-binding domain-containing protein" evidence="3">
    <location>
        <begin position="27"/>
        <end position="256"/>
    </location>
</feature>
<feature type="signal peptide" evidence="3">
    <location>
        <begin position="1"/>
        <end position="26"/>
    </location>
</feature>
<feature type="transmembrane region" description="Helical" evidence="2">
    <location>
        <begin position="228"/>
        <end position="248"/>
    </location>
</feature>
<organism evidence="5 6">
    <name type="scientific">Arthrobacter globiformis (strain ATCC 8010 / DSM 20124 / JCM 1332 / NBRC 12137 / NCIMB 8907 / NRRL B-2979 / 168)</name>
    <dbReference type="NCBI Taxonomy" id="1077972"/>
    <lineage>
        <taxon>Bacteria</taxon>
        <taxon>Bacillati</taxon>
        <taxon>Actinomycetota</taxon>
        <taxon>Actinomycetes</taxon>
        <taxon>Micrococcales</taxon>
        <taxon>Micrococcaceae</taxon>
        <taxon>Arthrobacter</taxon>
    </lineage>
</organism>
<dbReference type="CDD" id="cd08545">
    <property type="entry name" value="YcnI_like"/>
    <property type="match status" value="1"/>
</dbReference>
<evidence type="ECO:0000313" key="6">
    <source>
        <dbReference type="Proteomes" id="UP000003828"/>
    </source>
</evidence>
<keyword evidence="2" id="KW-0472">Membrane</keyword>
<evidence type="ECO:0000313" key="5">
    <source>
        <dbReference type="EMBL" id="GAB14991.1"/>
    </source>
</evidence>
<evidence type="ECO:0000259" key="4">
    <source>
        <dbReference type="Pfam" id="PF07987"/>
    </source>
</evidence>
<keyword evidence="2" id="KW-1133">Transmembrane helix</keyword>
<proteinExistence type="predicted"/>
<comment type="caution">
    <text evidence="5">The sequence shown here is derived from an EMBL/GenBank/DDBJ whole genome shotgun (WGS) entry which is preliminary data.</text>
</comment>
<sequence>MNTSLRRTLKSTAAATLAAGFLAAGAAAASAHVTVDPSATSEGGFTKLTFSVPNESETAKTNRLEVKLPTDTPLTSVSVLPIDGWKAEVITTTLPKPVEVAGATVTKAPTSVVWTADAAHQIGQNQFQMFTLSVGRLPAAGTTVILPAAQGYTDGTTVNWADAAAEHHHAAAASSEPAAEAKKSRPAPTFVTTAAESDGAHAAASPAATQASAVVPAASASSSGGDTAGWAGLAAGLIGLAAGVTALARTRASRGN</sequence>
<evidence type="ECO:0000256" key="1">
    <source>
        <dbReference type="SAM" id="MobiDB-lite"/>
    </source>
</evidence>
<evidence type="ECO:0000256" key="2">
    <source>
        <dbReference type="SAM" id="Phobius"/>
    </source>
</evidence>